<dbReference type="AlphaFoldDB" id="A0A1I1GAW3"/>
<evidence type="ECO:0000256" key="1">
    <source>
        <dbReference type="ARBA" id="ARBA00006484"/>
    </source>
</evidence>
<dbReference type="PANTHER" id="PTHR42901:SF1">
    <property type="entry name" value="ALCOHOL DEHYDROGENASE"/>
    <property type="match status" value="1"/>
</dbReference>
<dbReference type="RefSeq" id="WP_091502606.1">
    <property type="nucleotide sequence ID" value="NZ_FOLI01000004.1"/>
</dbReference>
<dbReference type="PIRSF" id="PIRSF000126">
    <property type="entry name" value="11-beta-HSD1"/>
    <property type="match status" value="1"/>
</dbReference>
<dbReference type="Gene3D" id="3.40.50.720">
    <property type="entry name" value="NAD(P)-binding Rossmann-like Domain"/>
    <property type="match status" value="1"/>
</dbReference>
<name>A0A1I1GAW3_9LACO</name>
<evidence type="ECO:0008006" key="6">
    <source>
        <dbReference type="Google" id="ProtNLM"/>
    </source>
</evidence>
<evidence type="ECO:0000256" key="3">
    <source>
        <dbReference type="RuleBase" id="RU000363"/>
    </source>
</evidence>
<reference evidence="5" key="1">
    <citation type="submission" date="2016-10" db="EMBL/GenBank/DDBJ databases">
        <authorList>
            <person name="Varghese N."/>
            <person name="Submissions S."/>
        </authorList>
    </citation>
    <scope>NUCLEOTIDE SEQUENCE [LARGE SCALE GENOMIC DNA]</scope>
    <source>
        <strain evidence="5">DSM 19113</strain>
    </source>
</reference>
<sequence length="266" mass="29001">MIQYKGKLALVTGASSGIGKEFAYRLAEKGSNVILVARSTDRLITLADELEKQYGITAYPFPADLSDPASINDLYEKIQKENLSVDILVNNAGFGLYGSFKENSADEYQKMVDLNINSLIRLTSLFLPEMQEKKSGIIINLASLLGFAPFPYMSVYSATKAFVLSFTESLWAENQKTGVQILALAPGATKTDFYDVAGSSAMPGGINRTAADVVTTAFKALDKKKMTVVDGGNNKFIAKLPRLLSQKTVVSLFEKVVRAANEKKQK</sequence>
<dbReference type="PANTHER" id="PTHR42901">
    <property type="entry name" value="ALCOHOL DEHYDROGENASE"/>
    <property type="match status" value="1"/>
</dbReference>
<dbReference type="CDD" id="cd05233">
    <property type="entry name" value="SDR_c"/>
    <property type="match status" value="1"/>
</dbReference>
<dbReference type="EMBL" id="FOLI01000004">
    <property type="protein sequence ID" value="SFC06988.1"/>
    <property type="molecule type" value="Genomic_DNA"/>
</dbReference>
<dbReference type="OrthoDB" id="9775296at2"/>
<dbReference type="InterPro" id="IPR036291">
    <property type="entry name" value="NAD(P)-bd_dom_sf"/>
</dbReference>
<dbReference type="GO" id="GO:0016491">
    <property type="term" value="F:oxidoreductase activity"/>
    <property type="evidence" value="ECO:0007669"/>
    <property type="project" value="UniProtKB-KW"/>
</dbReference>
<protein>
    <recommendedName>
        <fullName evidence="6">Short-chain dehydrogenase</fullName>
    </recommendedName>
</protein>
<dbReference type="PRINTS" id="PR00081">
    <property type="entry name" value="GDHRDH"/>
</dbReference>
<proteinExistence type="inferred from homology"/>
<dbReference type="SUPFAM" id="SSF51735">
    <property type="entry name" value="NAD(P)-binding Rossmann-fold domains"/>
    <property type="match status" value="1"/>
</dbReference>
<comment type="similarity">
    <text evidence="1 3">Belongs to the short-chain dehydrogenases/reductases (SDR) family.</text>
</comment>
<dbReference type="InterPro" id="IPR002347">
    <property type="entry name" value="SDR_fam"/>
</dbReference>
<evidence type="ECO:0000313" key="4">
    <source>
        <dbReference type="EMBL" id="SFC06988.1"/>
    </source>
</evidence>
<dbReference type="Proteomes" id="UP000199376">
    <property type="component" value="Unassembled WGS sequence"/>
</dbReference>
<dbReference type="STRING" id="283737.SAMN05660453_0996"/>
<gene>
    <name evidence="4" type="ORF">SAMN05660453_0996</name>
</gene>
<evidence type="ECO:0000313" key="5">
    <source>
        <dbReference type="Proteomes" id="UP000199376"/>
    </source>
</evidence>
<dbReference type="PRINTS" id="PR00080">
    <property type="entry name" value="SDRFAMILY"/>
</dbReference>
<organism evidence="4 5">
    <name type="scientific">Fructobacillus durionis</name>
    <dbReference type="NCBI Taxonomy" id="283737"/>
    <lineage>
        <taxon>Bacteria</taxon>
        <taxon>Bacillati</taxon>
        <taxon>Bacillota</taxon>
        <taxon>Bacilli</taxon>
        <taxon>Lactobacillales</taxon>
        <taxon>Lactobacillaceae</taxon>
        <taxon>Fructobacillus</taxon>
    </lineage>
</organism>
<accession>A0A1I1GAW3</accession>
<keyword evidence="5" id="KW-1185">Reference proteome</keyword>
<keyword evidence="2" id="KW-0560">Oxidoreductase</keyword>
<evidence type="ECO:0000256" key="2">
    <source>
        <dbReference type="ARBA" id="ARBA00023002"/>
    </source>
</evidence>
<dbReference type="Pfam" id="PF00106">
    <property type="entry name" value="adh_short"/>
    <property type="match status" value="1"/>
</dbReference>